<sequence>MGEENLIARLPHWSSSSPVPPLAPKAVPQRNDDIDKLLMDLENLSQSMSHARDSEPPLPAKTRKRDGSLGSGSSEVFTQPQMTQVQKPASHIAANGPTSRTHQGLMSMPPQGQNSEGGLGEEEDGALLLRILESIESFAQELVESGAGSTGSSERSSGKEREVMRLLQDTLAASENDGLTRPSDSLITSVRLTLSSILKDSLHCFAF</sequence>
<accession>A0A667ZLF9</accession>
<dbReference type="GeneTree" id="ENSGT00940000154659"/>
<feature type="region of interest" description="Disordered" evidence="1">
    <location>
        <begin position="1"/>
        <end position="120"/>
    </location>
</feature>
<evidence type="ECO:0000313" key="2">
    <source>
        <dbReference type="Ensembl" id="ENSMMDP00005036639.1"/>
    </source>
</evidence>
<reference evidence="2" key="3">
    <citation type="submission" date="2025-09" db="UniProtKB">
        <authorList>
            <consortium name="Ensembl"/>
        </authorList>
    </citation>
    <scope>IDENTIFICATION</scope>
</reference>
<keyword evidence="3" id="KW-1185">Reference proteome</keyword>
<feature type="region of interest" description="Disordered" evidence="1">
    <location>
        <begin position="142"/>
        <end position="162"/>
    </location>
</feature>
<dbReference type="AlphaFoldDB" id="A0A667ZLF9"/>
<dbReference type="Ensembl" id="ENSMMDT00005037427.1">
    <property type="protein sequence ID" value="ENSMMDP00005036639.1"/>
    <property type="gene ID" value="ENSMMDG00005017138.1"/>
</dbReference>
<feature type="compositionally biased region" description="Polar residues" evidence="1">
    <location>
        <begin position="96"/>
        <end position="114"/>
    </location>
</feature>
<protein>
    <submittedName>
        <fullName evidence="2">Uncharacterized protein</fullName>
    </submittedName>
</protein>
<reference evidence="2" key="1">
    <citation type="submission" date="2019-06" db="EMBL/GenBank/DDBJ databases">
        <authorList>
            <consortium name="Wellcome Sanger Institute Data Sharing"/>
        </authorList>
    </citation>
    <scope>NUCLEOTIDE SEQUENCE [LARGE SCALE GENOMIC DNA]</scope>
</reference>
<feature type="compositionally biased region" description="Polar residues" evidence="1">
    <location>
        <begin position="71"/>
        <end position="87"/>
    </location>
</feature>
<organism evidence="2 3">
    <name type="scientific">Myripristis murdjan</name>
    <name type="common">pinecone soldierfish</name>
    <dbReference type="NCBI Taxonomy" id="586833"/>
    <lineage>
        <taxon>Eukaryota</taxon>
        <taxon>Metazoa</taxon>
        <taxon>Chordata</taxon>
        <taxon>Craniata</taxon>
        <taxon>Vertebrata</taxon>
        <taxon>Euteleostomi</taxon>
        <taxon>Actinopterygii</taxon>
        <taxon>Neopterygii</taxon>
        <taxon>Teleostei</taxon>
        <taxon>Neoteleostei</taxon>
        <taxon>Acanthomorphata</taxon>
        <taxon>Holocentriformes</taxon>
        <taxon>Holocentridae</taxon>
        <taxon>Myripristis</taxon>
    </lineage>
</organism>
<proteinExistence type="predicted"/>
<evidence type="ECO:0000313" key="3">
    <source>
        <dbReference type="Proteomes" id="UP000472263"/>
    </source>
</evidence>
<evidence type="ECO:0000256" key="1">
    <source>
        <dbReference type="SAM" id="MobiDB-lite"/>
    </source>
</evidence>
<feature type="compositionally biased region" description="Basic and acidic residues" evidence="1">
    <location>
        <begin position="30"/>
        <end position="39"/>
    </location>
</feature>
<feature type="compositionally biased region" description="Low complexity" evidence="1">
    <location>
        <begin position="144"/>
        <end position="155"/>
    </location>
</feature>
<dbReference type="Proteomes" id="UP000472263">
    <property type="component" value="Chromosome 22"/>
</dbReference>
<reference evidence="2" key="2">
    <citation type="submission" date="2025-08" db="UniProtKB">
        <authorList>
            <consortium name="Ensembl"/>
        </authorList>
    </citation>
    <scope>IDENTIFICATION</scope>
</reference>
<name>A0A667ZLF9_9TELE</name>